<feature type="domain" description="N-acetyltransferase" evidence="3">
    <location>
        <begin position="6"/>
        <end position="163"/>
    </location>
</feature>
<dbReference type="AlphaFoldDB" id="A0A6B1DUS8"/>
<evidence type="ECO:0000313" key="4">
    <source>
        <dbReference type="EMBL" id="MYD90746.1"/>
    </source>
</evidence>
<dbReference type="PANTHER" id="PTHR43877">
    <property type="entry name" value="AMINOALKYLPHOSPHONATE N-ACETYLTRANSFERASE-RELATED-RELATED"/>
    <property type="match status" value="1"/>
</dbReference>
<dbReference type="CDD" id="cd04301">
    <property type="entry name" value="NAT_SF"/>
    <property type="match status" value="2"/>
</dbReference>
<dbReference type="InterPro" id="IPR000182">
    <property type="entry name" value="GNAT_dom"/>
</dbReference>
<dbReference type="InterPro" id="IPR016181">
    <property type="entry name" value="Acyl_CoA_acyltransferase"/>
</dbReference>
<dbReference type="GO" id="GO:0016747">
    <property type="term" value="F:acyltransferase activity, transferring groups other than amino-acyl groups"/>
    <property type="evidence" value="ECO:0007669"/>
    <property type="project" value="InterPro"/>
</dbReference>
<dbReference type="Gene3D" id="3.40.630.30">
    <property type="match status" value="1"/>
</dbReference>
<evidence type="ECO:0000256" key="1">
    <source>
        <dbReference type="ARBA" id="ARBA00022679"/>
    </source>
</evidence>
<dbReference type="PANTHER" id="PTHR43877:SF6">
    <property type="entry name" value="GCN5-RELATED N-ACETYLTRANSFERASE"/>
    <property type="match status" value="1"/>
</dbReference>
<reference evidence="4" key="1">
    <citation type="submission" date="2019-09" db="EMBL/GenBank/DDBJ databases">
        <title>Characterisation of the sponge microbiome using genome-centric metagenomics.</title>
        <authorList>
            <person name="Engelberts J.P."/>
            <person name="Robbins S.J."/>
            <person name="De Goeij J.M."/>
            <person name="Aranda M."/>
            <person name="Bell S.C."/>
            <person name="Webster N.S."/>
        </authorList>
    </citation>
    <scope>NUCLEOTIDE SEQUENCE</scope>
    <source>
        <strain evidence="4">SB0662_bin_9</strain>
    </source>
</reference>
<protein>
    <submittedName>
        <fullName evidence="4">GNAT family N-acetyltransferase</fullName>
    </submittedName>
</protein>
<evidence type="ECO:0000256" key="2">
    <source>
        <dbReference type="ARBA" id="ARBA00023315"/>
    </source>
</evidence>
<organism evidence="4">
    <name type="scientific">Caldilineaceae bacterium SB0662_bin_9</name>
    <dbReference type="NCBI Taxonomy" id="2605258"/>
    <lineage>
        <taxon>Bacteria</taxon>
        <taxon>Bacillati</taxon>
        <taxon>Chloroflexota</taxon>
        <taxon>Caldilineae</taxon>
        <taxon>Caldilineales</taxon>
        <taxon>Caldilineaceae</taxon>
    </lineage>
</organism>
<sequence length="324" mass="37718">MHTWLPTAMDGSEADLAALARLENRNFSDEPTTVEVLRYRARKRQSFYFALEEAVWSGGCMIGYGSLHRAWWLEQPGRYRIYVSVDRDWRRRGIGTCIWQRLLSLAMITERIRWLESGAREDRPDALDFLTARGFELEDRVEKSELTLGGFNPGNWQHQRTAPSKVGAAICSLQEAMERYPDWQQRLWYLEHRLYRDVPSAVSFRPLEFRHWLAQRMDSPGFSPDACWLALDQATGDWIGFTNLLEETGYLRGLDTGFTGVERDWRRKGLATALKLHAIEWALNERFEYIRTDNGSNNPMYRLNLKLGFKPRPAWIGMVCECPG</sequence>
<feature type="domain" description="N-acetyltransferase" evidence="3">
    <location>
        <begin position="178"/>
        <end position="323"/>
    </location>
</feature>
<comment type="caution">
    <text evidence="4">The sequence shown here is derived from an EMBL/GenBank/DDBJ whole genome shotgun (WGS) entry which is preliminary data.</text>
</comment>
<dbReference type="PROSITE" id="PS51186">
    <property type="entry name" value="GNAT"/>
    <property type="match status" value="2"/>
</dbReference>
<evidence type="ECO:0000259" key="3">
    <source>
        <dbReference type="PROSITE" id="PS51186"/>
    </source>
</evidence>
<accession>A0A6B1DUS8</accession>
<keyword evidence="1 4" id="KW-0808">Transferase</keyword>
<dbReference type="Pfam" id="PF00583">
    <property type="entry name" value="Acetyltransf_1"/>
    <property type="match status" value="2"/>
</dbReference>
<proteinExistence type="predicted"/>
<gene>
    <name evidence="4" type="ORF">F4Y08_10495</name>
</gene>
<keyword evidence="2" id="KW-0012">Acyltransferase</keyword>
<name>A0A6B1DUS8_9CHLR</name>
<dbReference type="EMBL" id="VXPY01000076">
    <property type="protein sequence ID" value="MYD90746.1"/>
    <property type="molecule type" value="Genomic_DNA"/>
</dbReference>
<dbReference type="SUPFAM" id="SSF55729">
    <property type="entry name" value="Acyl-CoA N-acyltransferases (Nat)"/>
    <property type="match status" value="2"/>
</dbReference>
<dbReference type="InterPro" id="IPR050832">
    <property type="entry name" value="Bact_Acetyltransf"/>
</dbReference>